<name>A0A8S5MLP7_9CAUD</name>
<protein>
    <submittedName>
        <fullName evidence="1">Uncharacterized protein</fullName>
    </submittedName>
</protein>
<evidence type="ECO:0000313" key="1">
    <source>
        <dbReference type="EMBL" id="DAD83114.1"/>
    </source>
</evidence>
<reference evidence="1" key="1">
    <citation type="journal article" date="2021" name="Proc. Natl. Acad. Sci. U.S.A.">
        <title>A Catalog of Tens of Thousands of Viruses from Human Metagenomes Reveals Hidden Associations with Chronic Diseases.</title>
        <authorList>
            <person name="Tisza M.J."/>
            <person name="Buck C.B."/>
        </authorList>
    </citation>
    <scope>NUCLEOTIDE SEQUENCE</scope>
    <source>
        <strain evidence="1">Ctlpi2</strain>
    </source>
</reference>
<dbReference type="EMBL" id="BK014928">
    <property type="protein sequence ID" value="DAD83114.1"/>
    <property type="molecule type" value="Genomic_DNA"/>
</dbReference>
<sequence length="30" mass="3321">MPPFRLLAGAFFMRYSPPRCVALSPSDVPP</sequence>
<organism evidence="1">
    <name type="scientific">Podoviridae sp. ctlpi2</name>
    <dbReference type="NCBI Taxonomy" id="2826574"/>
    <lineage>
        <taxon>Viruses</taxon>
        <taxon>Duplodnaviria</taxon>
        <taxon>Heunggongvirae</taxon>
        <taxon>Uroviricota</taxon>
        <taxon>Caudoviricetes</taxon>
    </lineage>
</organism>
<proteinExistence type="predicted"/>
<accession>A0A8S5MLP7</accession>